<keyword evidence="8" id="KW-0472">Membrane</keyword>
<feature type="chain" id="PRO_5042155640" description="histidine kinase" evidence="9">
    <location>
        <begin position="26"/>
        <end position="648"/>
    </location>
</feature>
<dbReference type="AlphaFoldDB" id="A0AAE3MFE4"/>
<evidence type="ECO:0000256" key="9">
    <source>
        <dbReference type="SAM" id="SignalP"/>
    </source>
</evidence>
<evidence type="ECO:0000259" key="10">
    <source>
        <dbReference type="PROSITE" id="PS50109"/>
    </source>
</evidence>
<dbReference type="InterPro" id="IPR036097">
    <property type="entry name" value="HisK_dim/P_sf"/>
</dbReference>
<dbReference type="PROSITE" id="PS50005">
    <property type="entry name" value="TPR"/>
    <property type="match status" value="3"/>
</dbReference>
<feature type="domain" description="Histidine kinase" evidence="10">
    <location>
        <begin position="424"/>
        <end position="642"/>
    </location>
</feature>
<accession>A0AAE3MFE4</accession>
<evidence type="ECO:0000313" key="12">
    <source>
        <dbReference type="Proteomes" id="UP001207408"/>
    </source>
</evidence>
<evidence type="ECO:0000256" key="3">
    <source>
        <dbReference type="ARBA" id="ARBA00022553"/>
    </source>
</evidence>
<dbReference type="InterPro" id="IPR004358">
    <property type="entry name" value="Sig_transdc_His_kin-like_C"/>
</dbReference>
<keyword evidence="12" id="KW-1185">Reference proteome</keyword>
<comment type="caution">
    <text evidence="11">The sequence shown here is derived from an EMBL/GenBank/DDBJ whole genome shotgun (WGS) entry which is preliminary data.</text>
</comment>
<evidence type="ECO:0000256" key="7">
    <source>
        <dbReference type="PROSITE-ProRule" id="PRU00339"/>
    </source>
</evidence>
<reference evidence="11" key="1">
    <citation type="submission" date="2022-10" db="EMBL/GenBank/DDBJ databases">
        <authorList>
            <person name="Yu W.X."/>
        </authorList>
    </citation>
    <scope>NUCLEOTIDE SEQUENCE</scope>
    <source>
        <strain evidence="11">D04</strain>
    </source>
</reference>
<dbReference type="InterPro" id="IPR050736">
    <property type="entry name" value="Sensor_HK_Regulatory"/>
</dbReference>
<feature type="repeat" description="TPR" evidence="7">
    <location>
        <begin position="57"/>
        <end position="90"/>
    </location>
</feature>
<keyword evidence="11" id="KW-0067">ATP-binding</keyword>
<keyword evidence="8" id="KW-0812">Transmembrane</keyword>
<dbReference type="Gene3D" id="1.25.40.10">
    <property type="entry name" value="Tetratricopeptide repeat domain"/>
    <property type="match status" value="2"/>
</dbReference>
<evidence type="ECO:0000256" key="1">
    <source>
        <dbReference type="ARBA" id="ARBA00000085"/>
    </source>
</evidence>
<evidence type="ECO:0000256" key="4">
    <source>
        <dbReference type="ARBA" id="ARBA00022679"/>
    </source>
</evidence>
<dbReference type="GO" id="GO:0005524">
    <property type="term" value="F:ATP binding"/>
    <property type="evidence" value="ECO:0007669"/>
    <property type="project" value="UniProtKB-KW"/>
</dbReference>
<keyword evidence="5" id="KW-0418">Kinase</keyword>
<dbReference type="CDD" id="cd00082">
    <property type="entry name" value="HisKA"/>
    <property type="match status" value="1"/>
</dbReference>
<dbReference type="SMART" id="SM00387">
    <property type="entry name" value="HATPase_c"/>
    <property type="match status" value="1"/>
</dbReference>
<keyword evidence="9" id="KW-0732">Signal</keyword>
<dbReference type="EC" id="2.7.13.3" evidence="2"/>
<comment type="catalytic activity">
    <reaction evidence="1">
        <text>ATP + protein L-histidine = ADP + protein N-phospho-L-histidine.</text>
        <dbReference type="EC" id="2.7.13.3"/>
    </reaction>
</comment>
<dbReference type="Pfam" id="PF00512">
    <property type="entry name" value="HisKA"/>
    <property type="match status" value="1"/>
</dbReference>
<feature type="repeat" description="TPR" evidence="7">
    <location>
        <begin position="177"/>
        <end position="210"/>
    </location>
</feature>
<dbReference type="SUPFAM" id="SSF47384">
    <property type="entry name" value="Homodimeric domain of signal transducing histidine kinase"/>
    <property type="match status" value="1"/>
</dbReference>
<dbReference type="InterPro" id="IPR011990">
    <property type="entry name" value="TPR-like_helical_dom_sf"/>
</dbReference>
<dbReference type="GO" id="GO:0000155">
    <property type="term" value="F:phosphorelay sensor kinase activity"/>
    <property type="evidence" value="ECO:0007669"/>
    <property type="project" value="InterPro"/>
</dbReference>
<dbReference type="InterPro" id="IPR036890">
    <property type="entry name" value="HATPase_C_sf"/>
</dbReference>
<feature type="repeat" description="TPR" evidence="7">
    <location>
        <begin position="219"/>
        <end position="252"/>
    </location>
</feature>
<sequence>MTPQRSQPKLLLFILFLTLSYTGKAHTNQSIDSATLIDNNYTISEVADKISNYNIKASLYISMGKTYNKTGAFAKAINSFYYALKITELQEDSSKLIPIYNLFAYSLNHLNRYNEAIVYSNKAEHLLSKYPDPEEQIVLQINLADYHCSINEMGLALSHLKNALKTANVSNNTNLKAELLESIGELYFQTDNLVTAAQYFRKALCLLEKQEEINPYKTTNLFFNIGNYYSKLNNKDSALYYYNKALFISEKNHFKDRTSNTLYELSKLYISNRDTAKAYDFLMQHINAQKILFHSTMSQQISQLHVQFNSKNKDNEILIQKATIKTQRLIRLLLITFLLSIILISTIIAVNYYRLKLLNTTLKNQNKEIVLQNKFIQEKSSKLQIANKQLLSSQQRIKKQKLKLEETSQKYLKANSSKDRFFDIIAHDLRSPFQSILGFSTLLYEGYNDLEDEKRKNYIKLIETSSQRVCTLIENLLSWSRSQNDRISLVKTRFCLKELIDEKIDLYKLASLKKKINIISTVQKATTIYGDKDMIKLAIRNIINNAIKFSHTGSRIDIYSESKSQNTTLFIKDYGIGMDATTIKNLFSLENSIRTCGTNGEKGTGLGLIISKEYIEKNEGTITVESTIGQGSTFIITLPTKENAIVLN</sequence>
<dbReference type="EMBL" id="JAPDPI010000032">
    <property type="protein sequence ID" value="MCW3806899.1"/>
    <property type="molecule type" value="Genomic_DNA"/>
</dbReference>
<dbReference type="InterPro" id="IPR019734">
    <property type="entry name" value="TPR_rpt"/>
</dbReference>
<keyword evidence="7" id="KW-0802">TPR repeat</keyword>
<protein>
    <recommendedName>
        <fullName evidence="2">histidine kinase</fullName>
        <ecNumber evidence="2">2.7.13.3</ecNumber>
    </recommendedName>
</protein>
<dbReference type="Gene3D" id="1.10.287.130">
    <property type="match status" value="1"/>
</dbReference>
<evidence type="ECO:0000256" key="6">
    <source>
        <dbReference type="ARBA" id="ARBA00023012"/>
    </source>
</evidence>
<evidence type="ECO:0000256" key="5">
    <source>
        <dbReference type="ARBA" id="ARBA00022777"/>
    </source>
</evidence>
<dbReference type="InterPro" id="IPR003661">
    <property type="entry name" value="HisK_dim/P_dom"/>
</dbReference>
<name>A0AAE3MFE4_9BACT</name>
<evidence type="ECO:0000313" key="11">
    <source>
        <dbReference type="EMBL" id="MCW3806899.1"/>
    </source>
</evidence>
<organism evidence="11 12">
    <name type="scientific">Plebeiibacterium marinum</name>
    <dbReference type="NCBI Taxonomy" id="2992111"/>
    <lineage>
        <taxon>Bacteria</taxon>
        <taxon>Pseudomonadati</taxon>
        <taxon>Bacteroidota</taxon>
        <taxon>Bacteroidia</taxon>
        <taxon>Marinilabiliales</taxon>
        <taxon>Marinilabiliaceae</taxon>
        <taxon>Plebeiibacterium</taxon>
    </lineage>
</organism>
<keyword evidence="3" id="KW-0597">Phosphoprotein</keyword>
<evidence type="ECO:0000256" key="8">
    <source>
        <dbReference type="SAM" id="Phobius"/>
    </source>
</evidence>
<proteinExistence type="predicted"/>
<dbReference type="SUPFAM" id="SSF48452">
    <property type="entry name" value="TPR-like"/>
    <property type="match status" value="2"/>
</dbReference>
<dbReference type="SMART" id="SM00028">
    <property type="entry name" value="TPR"/>
    <property type="match status" value="6"/>
</dbReference>
<keyword evidence="11" id="KW-0547">Nucleotide-binding</keyword>
<dbReference type="PANTHER" id="PTHR43711:SF26">
    <property type="entry name" value="SENSOR HISTIDINE KINASE RCSC"/>
    <property type="match status" value="1"/>
</dbReference>
<feature type="signal peptide" evidence="9">
    <location>
        <begin position="1"/>
        <end position="25"/>
    </location>
</feature>
<dbReference type="SMART" id="SM00388">
    <property type="entry name" value="HisKA"/>
    <property type="match status" value="1"/>
</dbReference>
<dbReference type="PROSITE" id="PS50109">
    <property type="entry name" value="HIS_KIN"/>
    <property type="match status" value="1"/>
</dbReference>
<dbReference type="Proteomes" id="UP001207408">
    <property type="component" value="Unassembled WGS sequence"/>
</dbReference>
<dbReference type="RefSeq" id="WP_301200785.1">
    <property type="nucleotide sequence ID" value="NZ_JAPDPI010000032.1"/>
</dbReference>
<evidence type="ECO:0000256" key="2">
    <source>
        <dbReference type="ARBA" id="ARBA00012438"/>
    </source>
</evidence>
<gene>
    <name evidence="11" type="ORF">OM074_14775</name>
</gene>
<dbReference type="PANTHER" id="PTHR43711">
    <property type="entry name" value="TWO-COMPONENT HISTIDINE KINASE"/>
    <property type="match status" value="1"/>
</dbReference>
<keyword evidence="8" id="KW-1133">Transmembrane helix</keyword>
<feature type="transmembrane region" description="Helical" evidence="8">
    <location>
        <begin position="329"/>
        <end position="353"/>
    </location>
</feature>
<dbReference type="SUPFAM" id="SSF55874">
    <property type="entry name" value="ATPase domain of HSP90 chaperone/DNA topoisomerase II/histidine kinase"/>
    <property type="match status" value="1"/>
</dbReference>
<dbReference type="Pfam" id="PF02518">
    <property type="entry name" value="HATPase_c"/>
    <property type="match status" value="1"/>
</dbReference>
<dbReference type="InterPro" id="IPR003594">
    <property type="entry name" value="HATPase_dom"/>
</dbReference>
<dbReference type="Pfam" id="PF13181">
    <property type="entry name" value="TPR_8"/>
    <property type="match status" value="1"/>
</dbReference>
<dbReference type="InterPro" id="IPR005467">
    <property type="entry name" value="His_kinase_dom"/>
</dbReference>
<dbReference type="PRINTS" id="PR00344">
    <property type="entry name" value="BCTRLSENSOR"/>
</dbReference>
<keyword evidence="4" id="KW-0808">Transferase</keyword>
<keyword evidence="6" id="KW-0902">Two-component regulatory system</keyword>
<dbReference type="Gene3D" id="3.30.565.10">
    <property type="entry name" value="Histidine kinase-like ATPase, C-terminal domain"/>
    <property type="match status" value="1"/>
</dbReference>